<sequence>MQILFILEIIGTIAFAVSGAVVGIQKKMDIFGVSILGLTAAVGGGILRDLILNITPPAAFQNPVFAATAILVSILIFIPAVRNVFEHGKKIYEVLILLMDSVGLGLFTVVGVQVATAAMPERNLFLITFVGVLTGVGGGILRDIFAGNTPYIFIKHFYACASIIGAWTCALLWPHTGAVTAMIAGAAITVVLRLLAARFRWSLPKAR</sequence>
<name>A0AC61PKR4_9FIRM</name>
<keyword evidence="2" id="KW-1185">Reference proteome</keyword>
<reference evidence="1" key="1">
    <citation type="submission" date="2017-04" db="EMBL/GenBank/DDBJ databases">
        <authorList>
            <person name="Varghese N."/>
            <person name="Submissions S."/>
        </authorList>
    </citation>
    <scope>NUCLEOTIDE SEQUENCE</scope>
    <source>
        <strain evidence="1">WTE2008</strain>
    </source>
</reference>
<organism evidence="1 2">
    <name type="scientific">Aristaeella lactis</name>
    <dbReference type="NCBI Taxonomy" id="3046383"/>
    <lineage>
        <taxon>Bacteria</taxon>
        <taxon>Bacillati</taxon>
        <taxon>Bacillota</taxon>
        <taxon>Clostridia</taxon>
        <taxon>Eubacteriales</taxon>
        <taxon>Aristaeellaceae</taxon>
        <taxon>Aristaeella</taxon>
    </lineage>
</organism>
<proteinExistence type="predicted"/>
<comment type="caution">
    <text evidence="1">The sequence shown here is derived from an EMBL/GenBank/DDBJ whole genome shotgun (WGS) entry which is preliminary data.</text>
</comment>
<evidence type="ECO:0000313" key="1">
    <source>
        <dbReference type="EMBL" id="SMC57249.1"/>
    </source>
</evidence>
<accession>A0AC61PKR4</accession>
<dbReference type="EMBL" id="FWXZ01000002">
    <property type="protein sequence ID" value="SMC57249.1"/>
    <property type="molecule type" value="Genomic_DNA"/>
</dbReference>
<gene>
    <name evidence="1" type="ORF">SAMN06297397_1427</name>
</gene>
<dbReference type="Proteomes" id="UP000192328">
    <property type="component" value="Unassembled WGS sequence"/>
</dbReference>
<evidence type="ECO:0000313" key="2">
    <source>
        <dbReference type="Proteomes" id="UP000192328"/>
    </source>
</evidence>
<protein>
    <submittedName>
        <fullName evidence="1">Uncharacterized membrane protein YeiH</fullName>
    </submittedName>
</protein>